<protein>
    <submittedName>
        <fullName evidence="2">Fe-S oxidoreductase</fullName>
    </submittedName>
</protein>
<comment type="caution">
    <text evidence="2">The sequence shown here is derived from an EMBL/GenBank/DDBJ whole genome shotgun (WGS) entry which is preliminary data.</text>
</comment>
<reference evidence="2 3" key="1">
    <citation type="submission" date="2020-08" db="EMBL/GenBank/DDBJ databases">
        <title>A Genomic Blueprint of the Chicken Gut Microbiome.</title>
        <authorList>
            <person name="Gilroy R."/>
            <person name="Ravi A."/>
            <person name="Getino M."/>
            <person name="Pursley I."/>
            <person name="Horton D.L."/>
            <person name="Alikhan N.-F."/>
            <person name="Baker D."/>
            <person name="Gharbi K."/>
            <person name="Hall N."/>
            <person name="Watson M."/>
            <person name="Adriaenssens E.M."/>
            <person name="Foster-Nyarko E."/>
            <person name="Jarju S."/>
            <person name="Secka A."/>
            <person name="Antonio M."/>
            <person name="Oren A."/>
            <person name="Chaudhuri R."/>
            <person name="La Ragione R.M."/>
            <person name="Hildebrand F."/>
            <person name="Pallen M.J."/>
        </authorList>
    </citation>
    <scope>NUCLEOTIDE SEQUENCE [LARGE SCALE GENOMIC DNA]</scope>
    <source>
        <strain evidence="2 3">Sa1YVA6</strain>
    </source>
</reference>
<feature type="signal peptide" evidence="1">
    <location>
        <begin position="1"/>
        <end position="19"/>
    </location>
</feature>
<name>A0ABR8XMR7_9BACL</name>
<evidence type="ECO:0000256" key="1">
    <source>
        <dbReference type="SAM" id="SignalP"/>
    </source>
</evidence>
<feature type="chain" id="PRO_5046383786" evidence="1">
    <location>
        <begin position="20"/>
        <end position="157"/>
    </location>
</feature>
<accession>A0ABR8XMR7</accession>
<evidence type="ECO:0000313" key="2">
    <source>
        <dbReference type="EMBL" id="MBD8033227.1"/>
    </source>
</evidence>
<sequence length="157" mass="17537">MKKFLLAIFLLLVAGCSDGEGKQHTKFTEQQAVPFELVHYEEKIAPIYESLVPHIAYASTPSQFESLQGRFKVADFSIDLDNYMAVFIVTYSNGCGVFVDGVYDHDGYLGVQLIDSNGKSCDVEGVPHTFVLQVEKNQYKKVQLFNGEIIKSSVDVE</sequence>
<keyword evidence="3" id="KW-1185">Reference proteome</keyword>
<dbReference type="PROSITE" id="PS51257">
    <property type="entry name" value="PROKAR_LIPOPROTEIN"/>
    <property type="match status" value="1"/>
</dbReference>
<proteinExistence type="predicted"/>
<dbReference type="Proteomes" id="UP000600565">
    <property type="component" value="Unassembled WGS sequence"/>
</dbReference>
<organism evidence="2 3">
    <name type="scientific">Solibacillus merdavium</name>
    <dbReference type="NCBI Taxonomy" id="2762218"/>
    <lineage>
        <taxon>Bacteria</taxon>
        <taxon>Bacillati</taxon>
        <taxon>Bacillota</taxon>
        <taxon>Bacilli</taxon>
        <taxon>Bacillales</taxon>
        <taxon>Caryophanaceae</taxon>
        <taxon>Solibacillus</taxon>
    </lineage>
</organism>
<dbReference type="EMBL" id="JACSPW010000007">
    <property type="protein sequence ID" value="MBD8033227.1"/>
    <property type="molecule type" value="Genomic_DNA"/>
</dbReference>
<evidence type="ECO:0000313" key="3">
    <source>
        <dbReference type="Proteomes" id="UP000600565"/>
    </source>
</evidence>
<keyword evidence="1" id="KW-0732">Signal</keyword>
<dbReference type="RefSeq" id="WP_191703799.1">
    <property type="nucleotide sequence ID" value="NZ_JACSPW010000007.1"/>
</dbReference>
<gene>
    <name evidence="2" type="ORF">H9632_09115</name>
</gene>